<dbReference type="InterPro" id="IPR050942">
    <property type="entry name" value="F-box_BR-signaling"/>
</dbReference>
<proteinExistence type="predicted"/>
<dbReference type="PANTHER" id="PTHR44259:SF37">
    <property type="entry name" value="DUF1618 DOMAIN-CONTAINING PROTEIN"/>
    <property type="match status" value="1"/>
</dbReference>
<keyword evidence="5" id="KW-1185">Reference proteome</keyword>
<protein>
    <recommendedName>
        <fullName evidence="3">KIB1-4 beta-propeller domain-containing protein</fullName>
    </recommendedName>
</protein>
<dbReference type="Proteomes" id="UP001234989">
    <property type="component" value="Chromosome 3"/>
</dbReference>
<dbReference type="Pfam" id="PF03478">
    <property type="entry name" value="Beta-prop_KIB1-4"/>
    <property type="match status" value="1"/>
</dbReference>
<keyword evidence="2" id="KW-1133">Transmembrane helix</keyword>
<evidence type="ECO:0000313" key="4">
    <source>
        <dbReference type="EMBL" id="WMV21633.1"/>
    </source>
</evidence>
<dbReference type="EMBL" id="CP133614">
    <property type="protein sequence ID" value="WMV21633.1"/>
    <property type="molecule type" value="Genomic_DNA"/>
</dbReference>
<name>A0AAF0QFK8_SOLVR</name>
<evidence type="ECO:0000313" key="5">
    <source>
        <dbReference type="Proteomes" id="UP001234989"/>
    </source>
</evidence>
<gene>
    <name evidence="4" type="ORF">MTR67_015018</name>
</gene>
<feature type="compositionally biased region" description="Polar residues" evidence="1">
    <location>
        <begin position="1"/>
        <end position="19"/>
    </location>
</feature>
<feature type="transmembrane region" description="Helical" evidence="2">
    <location>
        <begin position="36"/>
        <end position="56"/>
    </location>
</feature>
<feature type="region of interest" description="Disordered" evidence="1">
    <location>
        <begin position="1"/>
        <end position="24"/>
    </location>
</feature>
<keyword evidence="2" id="KW-0812">Transmembrane</keyword>
<organism evidence="4 5">
    <name type="scientific">Solanum verrucosum</name>
    <dbReference type="NCBI Taxonomy" id="315347"/>
    <lineage>
        <taxon>Eukaryota</taxon>
        <taxon>Viridiplantae</taxon>
        <taxon>Streptophyta</taxon>
        <taxon>Embryophyta</taxon>
        <taxon>Tracheophyta</taxon>
        <taxon>Spermatophyta</taxon>
        <taxon>Magnoliopsida</taxon>
        <taxon>eudicotyledons</taxon>
        <taxon>Gunneridae</taxon>
        <taxon>Pentapetalae</taxon>
        <taxon>asterids</taxon>
        <taxon>lamiids</taxon>
        <taxon>Solanales</taxon>
        <taxon>Solanaceae</taxon>
        <taxon>Solanoideae</taxon>
        <taxon>Solaneae</taxon>
        <taxon>Solanum</taxon>
    </lineage>
</organism>
<sequence>MANTDSTIWPNEQQPQQSVPYPEAVPNSAWHSSGSIGPFFAVISVLTILAILSCLVGRYCRNQERATPLHSIKQRDCSFGGLRGKLCWGSTNYGESTNNEVSKVGADSVAMDAIDISRQRKLVIPWLMLPPEGTVYKFYRLAEVDVIQFEQRQQQEPDGDVYYLGSLFQAWDLNTDPINRFHIHNEHFGTSSSNEWPIVCNEWPISFVDDDELERKSSYCWDSDYLVYDHQSHELFIVTRYIAPAIDQDGTLILPEDNLDDQFPYQTLTFDVFKLDFINHDHVELQYNSSLGNRAFFIGSNTGFALSTTQFPELKPNSIYFTDDLTWAYRHRENLKCGGHDLGIYDYKEGSFSSCYYPIDLDKIQRILPAPIWFTPDPDVDVDVDAECLA</sequence>
<dbReference type="InterPro" id="IPR005174">
    <property type="entry name" value="KIB1-4_b-propeller"/>
</dbReference>
<evidence type="ECO:0000256" key="2">
    <source>
        <dbReference type="SAM" id="Phobius"/>
    </source>
</evidence>
<feature type="domain" description="KIB1-4 beta-propeller" evidence="3">
    <location>
        <begin position="205"/>
        <end position="346"/>
    </location>
</feature>
<evidence type="ECO:0000259" key="3">
    <source>
        <dbReference type="Pfam" id="PF03478"/>
    </source>
</evidence>
<keyword evidence="2" id="KW-0472">Membrane</keyword>
<reference evidence="4" key="1">
    <citation type="submission" date="2023-08" db="EMBL/GenBank/DDBJ databases">
        <title>A de novo genome assembly of Solanum verrucosum Schlechtendal, a Mexican diploid species geographically isolated from the other diploid A-genome species in potato relatives.</title>
        <authorList>
            <person name="Hosaka K."/>
        </authorList>
    </citation>
    <scope>NUCLEOTIDE SEQUENCE</scope>
    <source>
        <tissue evidence="4">Young leaves</tissue>
    </source>
</reference>
<evidence type="ECO:0000256" key="1">
    <source>
        <dbReference type="SAM" id="MobiDB-lite"/>
    </source>
</evidence>
<accession>A0AAF0QFK8</accession>
<dbReference type="PANTHER" id="PTHR44259">
    <property type="entry name" value="OS07G0183000 PROTEIN-RELATED"/>
    <property type="match status" value="1"/>
</dbReference>
<dbReference type="AlphaFoldDB" id="A0AAF0QFK8"/>